<name>A0A4V3DIN2_9GAMM</name>
<comment type="caution">
    <text evidence="2">The sequence shown here is derived from an EMBL/GenBank/DDBJ whole genome shotgun (WGS) entry which is preliminary data.</text>
</comment>
<dbReference type="EMBL" id="SNZB01000002">
    <property type="protein sequence ID" value="TDR22711.1"/>
    <property type="molecule type" value="Genomic_DNA"/>
</dbReference>
<proteinExistence type="predicted"/>
<evidence type="ECO:0000259" key="1">
    <source>
        <dbReference type="Pfam" id="PF07638"/>
    </source>
</evidence>
<evidence type="ECO:0000313" key="3">
    <source>
        <dbReference type="Proteomes" id="UP000295724"/>
    </source>
</evidence>
<reference evidence="2 3" key="1">
    <citation type="submission" date="2019-03" db="EMBL/GenBank/DDBJ databases">
        <title>Genomic Encyclopedia of Type Strains, Phase IV (KMG-IV): sequencing the most valuable type-strain genomes for metagenomic binning, comparative biology and taxonomic classification.</title>
        <authorList>
            <person name="Goeker M."/>
        </authorList>
    </citation>
    <scope>NUCLEOTIDE SEQUENCE [LARGE SCALE GENOMIC DNA]</scope>
    <source>
        <strain evidence="2 3">DSM 25488</strain>
    </source>
</reference>
<dbReference type="RefSeq" id="WP_099019331.1">
    <property type="nucleotide sequence ID" value="NZ_NIHB01000002.1"/>
</dbReference>
<dbReference type="InterPro" id="IPR053812">
    <property type="entry name" value="HTH_Sigma70_ECF-like"/>
</dbReference>
<dbReference type="Proteomes" id="UP000295724">
    <property type="component" value="Unassembled WGS sequence"/>
</dbReference>
<organism evidence="2 3">
    <name type="scientific">Marinicella litoralis</name>
    <dbReference type="NCBI Taxonomy" id="644220"/>
    <lineage>
        <taxon>Bacteria</taxon>
        <taxon>Pseudomonadati</taxon>
        <taxon>Pseudomonadota</taxon>
        <taxon>Gammaproteobacteria</taxon>
        <taxon>Lysobacterales</taxon>
        <taxon>Marinicellaceae</taxon>
        <taxon>Marinicella</taxon>
    </lineage>
</organism>
<feature type="domain" description="RNA polymerase sigma-70 ECF-like HTH" evidence="1">
    <location>
        <begin position="5"/>
        <end position="177"/>
    </location>
</feature>
<dbReference type="InterPro" id="IPR013324">
    <property type="entry name" value="RNA_pol_sigma_r3/r4-like"/>
</dbReference>
<dbReference type="SUPFAM" id="SSF88659">
    <property type="entry name" value="Sigma3 and sigma4 domains of RNA polymerase sigma factors"/>
    <property type="match status" value="1"/>
</dbReference>
<dbReference type="Pfam" id="PF07638">
    <property type="entry name" value="Sigma70_ECF"/>
    <property type="match status" value="1"/>
</dbReference>
<evidence type="ECO:0000313" key="2">
    <source>
        <dbReference type="EMBL" id="TDR22711.1"/>
    </source>
</evidence>
<dbReference type="AlphaFoldDB" id="A0A4V3DIN2"/>
<accession>A0A4V3DIN2</accession>
<protein>
    <submittedName>
        <fullName evidence="2">RNA polymerase sigma factor (TIGR02999 family)</fullName>
    </submittedName>
</protein>
<sequence length="189" mass="22018">MQAGQITVLLNQGSPNNKEDLDHIYALLYNEIKAVAQNQLAHIHNNNTISATVLANECYLKLIQIEKPSHQDRRHLLNYLAKAMRRFLIDQIRSKQRKKRKGQMDNLHMSQVLGADDIDFDVIEIDRLIDILAEIDPHLAELFQQKIIFNFTFKELAEMFDLSERQVIRQWNQAKTLLLTMIENPDGSR</sequence>
<dbReference type="OrthoDB" id="6196629at2"/>
<keyword evidence="3" id="KW-1185">Reference proteome</keyword>
<gene>
    <name evidence="2" type="ORF">C8D91_1204</name>
</gene>